<name>A0A5D2T8I6_GOSMU</name>
<dbReference type="Proteomes" id="UP000323597">
    <property type="component" value="Chromosome D10"/>
</dbReference>
<dbReference type="InterPro" id="IPR052595">
    <property type="entry name" value="LRRC69/RLP"/>
</dbReference>
<dbReference type="AlphaFoldDB" id="A0A5D2T8I6"/>
<evidence type="ECO:0000313" key="1">
    <source>
        <dbReference type="EMBL" id="TYI60956.1"/>
    </source>
</evidence>
<dbReference type="SUPFAM" id="SSF52058">
    <property type="entry name" value="L domain-like"/>
    <property type="match status" value="1"/>
</dbReference>
<proteinExistence type="predicted"/>
<keyword evidence="2" id="KW-1185">Reference proteome</keyword>
<organism evidence="1 2">
    <name type="scientific">Gossypium mustelinum</name>
    <name type="common">Cotton</name>
    <name type="synonym">Gossypium caicoense</name>
    <dbReference type="NCBI Taxonomy" id="34275"/>
    <lineage>
        <taxon>Eukaryota</taxon>
        <taxon>Viridiplantae</taxon>
        <taxon>Streptophyta</taxon>
        <taxon>Embryophyta</taxon>
        <taxon>Tracheophyta</taxon>
        <taxon>Spermatophyta</taxon>
        <taxon>Magnoliopsida</taxon>
        <taxon>eudicotyledons</taxon>
        <taxon>Gunneridae</taxon>
        <taxon>Pentapetalae</taxon>
        <taxon>rosids</taxon>
        <taxon>malvids</taxon>
        <taxon>Malvales</taxon>
        <taxon>Malvaceae</taxon>
        <taxon>Malvoideae</taxon>
        <taxon>Gossypium</taxon>
    </lineage>
</organism>
<dbReference type="PANTHER" id="PTHR48057:SF30">
    <property type="entry name" value="DNA-DAMAGE-REPAIR_TOLERATION DRT100-LIKE PROTEIN"/>
    <property type="match status" value="1"/>
</dbReference>
<dbReference type="EMBL" id="CM017658">
    <property type="protein sequence ID" value="TYI60956.1"/>
    <property type="molecule type" value="Genomic_DNA"/>
</dbReference>
<reference evidence="1 2" key="1">
    <citation type="submission" date="2019-07" db="EMBL/GenBank/DDBJ databases">
        <title>WGS assembly of Gossypium mustelinum.</title>
        <authorList>
            <person name="Chen Z.J."/>
            <person name="Sreedasyam A."/>
            <person name="Ando A."/>
            <person name="Song Q."/>
            <person name="De L."/>
            <person name="Hulse-Kemp A."/>
            <person name="Ding M."/>
            <person name="Ye W."/>
            <person name="Kirkbride R."/>
            <person name="Jenkins J."/>
            <person name="Plott C."/>
            <person name="Lovell J."/>
            <person name="Lin Y.-M."/>
            <person name="Vaughn R."/>
            <person name="Liu B."/>
            <person name="Li W."/>
            <person name="Simpson S."/>
            <person name="Scheffler B."/>
            <person name="Saski C."/>
            <person name="Grover C."/>
            <person name="Hu G."/>
            <person name="Conover J."/>
            <person name="Carlson J."/>
            <person name="Shu S."/>
            <person name="Boston L."/>
            <person name="Williams M."/>
            <person name="Peterson D."/>
            <person name="Mcgee K."/>
            <person name="Jones D."/>
            <person name="Wendel J."/>
            <person name="Stelly D."/>
            <person name="Grimwood J."/>
            <person name="Schmutz J."/>
        </authorList>
    </citation>
    <scope>NUCLEOTIDE SEQUENCE [LARGE SCALE GENOMIC DNA]</scope>
    <source>
        <strain evidence="1">1408120.09</strain>
    </source>
</reference>
<dbReference type="InterPro" id="IPR001611">
    <property type="entry name" value="Leu-rich_rpt"/>
</dbReference>
<dbReference type="Gene3D" id="3.80.10.10">
    <property type="entry name" value="Ribonuclease Inhibitor"/>
    <property type="match status" value="1"/>
</dbReference>
<accession>A0A5D2T8I6</accession>
<dbReference type="Pfam" id="PF13516">
    <property type="entry name" value="LRR_6"/>
    <property type="match status" value="1"/>
</dbReference>
<dbReference type="InterPro" id="IPR032675">
    <property type="entry name" value="LRR_dom_sf"/>
</dbReference>
<evidence type="ECO:0008006" key="3">
    <source>
        <dbReference type="Google" id="ProtNLM"/>
    </source>
</evidence>
<sequence>MREVGSDCCEWKWGWVECNATTRRVTGLSLSVAKYESYLFNASIFLPFGDLRILDLSNIRLVGSVRNEGFEKLSKLRHLQVLNLTGNHLNDSILSSLSKVSSLKSLSLAGNDLFTGSNRTNGEVI</sequence>
<dbReference type="PANTHER" id="PTHR48057">
    <property type="entry name" value="LEUCINE-RICH REPEAT SERINE/THREONINE-PROTEIN KINASE 1"/>
    <property type="match status" value="1"/>
</dbReference>
<protein>
    <recommendedName>
        <fullName evidence="3">Leucine-rich repeat-containing N-terminal plant-type domain-containing protein</fullName>
    </recommendedName>
</protein>
<gene>
    <name evidence="1" type="ORF">E1A91_D10G140600v1</name>
</gene>
<evidence type="ECO:0000313" key="2">
    <source>
        <dbReference type="Proteomes" id="UP000323597"/>
    </source>
</evidence>